<feature type="region of interest" description="Disordered" evidence="1">
    <location>
        <begin position="1"/>
        <end position="38"/>
    </location>
</feature>
<evidence type="ECO:0000256" key="2">
    <source>
        <dbReference type="SAM" id="Phobius"/>
    </source>
</evidence>
<comment type="caution">
    <text evidence="3">The sequence shown here is derived from an EMBL/GenBank/DDBJ whole genome shotgun (WGS) entry which is preliminary data.</text>
</comment>
<dbReference type="RefSeq" id="WP_210881225.1">
    <property type="nucleotide sequence ID" value="NZ_JAGPYQ010000001.1"/>
</dbReference>
<name>A0A941B529_9ACTN</name>
<organism evidence="3 4">
    <name type="scientific">Streptomyces liliiviolaceus</name>
    <dbReference type="NCBI Taxonomy" id="2823109"/>
    <lineage>
        <taxon>Bacteria</taxon>
        <taxon>Bacillati</taxon>
        <taxon>Actinomycetota</taxon>
        <taxon>Actinomycetes</taxon>
        <taxon>Kitasatosporales</taxon>
        <taxon>Streptomycetaceae</taxon>
        <taxon>Streptomyces</taxon>
    </lineage>
</organism>
<proteinExistence type="predicted"/>
<evidence type="ECO:0000313" key="3">
    <source>
        <dbReference type="EMBL" id="MBQ0847542.1"/>
    </source>
</evidence>
<evidence type="ECO:0000256" key="1">
    <source>
        <dbReference type="SAM" id="MobiDB-lite"/>
    </source>
</evidence>
<dbReference type="EMBL" id="JAGPYQ010000001">
    <property type="protein sequence ID" value="MBQ0847542.1"/>
    <property type="molecule type" value="Genomic_DNA"/>
</dbReference>
<feature type="transmembrane region" description="Helical" evidence="2">
    <location>
        <begin position="75"/>
        <end position="95"/>
    </location>
</feature>
<accession>A0A941B529</accession>
<gene>
    <name evidence="3" type="ORF">J8N05_04780</name>
</gene>
<keyword evidence="2" id="KW-0472">Membrane</keyword>
<dbReference type="AlphaFoldDB" id="A0A941B529"/>
<sequence>MNANTPRRDSAESGPGSEWEQDAQLLSRTARDLPSGRHRFHKERLMAQIHEQVQQQAQKEETPGRTRRFRLPRPAITLPAMAAALSAVVIGGVVVSGGGEGIEDAGVATGPALTTDLGTATTKGVPQLLDQISLAAAESDHPTVKAGQYIYIESVLADTHVKTVDDKSSLVSDELHKRQMWESADGVEGWLIDPAVNDSSEGETLTLPDEQGNTPKAHMGSPSYDYLARLTTDPDALLAKIYKETEGQGNTPDQQAFSTIGDLLSESYPPPELYAALFETAAKIPGVVVVDDAVDAAGRHGVAVARLDETSGQREEWIFDKKSHVYLGARNVQVKPVKEEGILIKPGTVNFTMAIKNRAVVDGMKQTPSAPAQAG</sequence>
<keyword evidence="4" id="KW-1185">Reference proteome</keyword>
<keyword evidence="2" id="KW-0812">Transmembrane</keyword>
<reference evidence="3 4" key="1">
    <citation type="submission" date="2021-04" db="EMBL/GenBank/DDBJ databases">
        <authorList>
            <person name="Tang X."/>
            <person name="Zhou X."/>
            <person name="Chen X."/>
            <person name="Cernava T."/>
            <person name="Zhang C."/>
        </authorList>
    </citation>
    <scope>NUCLEOTIDE SEQUENCE [LARGE SCALE GENOMIC DNA]</scope>
    <source>
        <strain evidence="3 4">BH-SS-21</strain>
    </source>
</reference>
<protein>
    <submittedName>
        <fullName evidence="3">CU044_5270 family protein</fullName>
    </submittedName>
</protein>
<keyword evidence="2" id="KW-1133">Transmembrane helix</keyword>
<dbReference type="NCBIfam" id="NF038083">
    <property type="entry name" value="CU044_5270_fam"/>
    <property type="match status" value="1"/>
</dbReference>
<dbReference type="Proteomes" id="UP000677413">
    <property type="component" value="Unassembled WGS sequence"/>
</dbReference>
<dbReference type="InterPro" id="IPR047789">
    <property type="entry name" value="CU044_5270-like"/>
</dbReference>
<evidence type="ECO:0000313" key="4">
    <source>
        <dbReference type="Proteomes" id="UP000677413"/>
    </source>
</evidence>
<feature type="compositionally biased region" description="Basic and acidic residues" evidence="1">
    <location>
        <begin position="1"/>
        <end position="11"/>
    </location>
</feature>
<feature type="region of interest" description="Disordered" evidence="1">
    <location>
        <begin position="197"/>
        <end position="222"/>
    </location>
</feature>